<dbReference type="AlphaFoldDB" id="A0A2S7X248"/>
<gene>
    <name evidence="1" type="ORF">BTO22_12175</name>
</gene>
<proteinExistence type="predicted"/>
<dbReference type="OrthoDB" id="5918203at2"/>
<comment type="caution">
    <text evidence="1">The sequence shown here is derived from an EMBL/GenBank/DDBJ whole genome shotgun (WGS) entry which is preliminary data.</text>
</comment>
<sequence length="61" mass="7535">MDKKSLPNSDETIIETVDIDGTYQEELRKKEERRNYPSKPILYERRFKEDRRYKDKIDIKI</sequence>
<dbReference type="Proteomes" id="UP000239263">
    <property type="component" value="Unassembled WGS sequence"/>
</dbReference>
<dbReference type="EMBL" id="MSCO01000002">
    <property type="protein sequence ID" value="PQJ84294.1"/>
    <property type="molecule type" value="Genomic_DNA"/>
</dbReference>
<reference evidence="1 2" key="1">
    <citation type="submission" date="2016-12" db="EMBL/GenBank/DDBJ databases">
        <title>Diversity of luminous bacteria.</title>
        <authorList>
            <person name="Yoshizawa S."/>
            <person name="Kogure K."/>
        </authorList>
    </citation>
    <scope>NUCLEOTIDE SEQUENCE [LARGE SCALE GENOMIC DNA]</scope>
    <source>
        <strain evidence="1 2">ATCC 33715</strain>
    </source>
</reference>
<protein>
    <submittedName>
        <fullName evidence="1">Uncharacterized protein</fullName>
    </submittedName>
</protein>
<organism evidence="1 2">
    <name type="scientific">Aliivibrio sifiae</name>
    <dbReference type="NCBI Taxonomy" id="566293"/>
    <lineage>
        <taxon>Bacteria</taxon>
        <taxon>Pseudomonadati</taxon>
        <taxon>Pseudomonadota</taxon>
        <taxon>Gammaproteobacteria</taxon>
        <taxon>Vibrionales</taxon>
        <taxon>Vibrionaceae</taxon>
        <taxon>Aliivibrio</taxon>
    </lineage>
</organism>
<name>A0A2S7X248_9GAMM</name>
<evidence type="ECO:0000313" key="2">
    <source>
        <dbReference type="Proteomes" id="UP000239263"/>
    </source>
</evidence>
<accession>A0A2S7X248</accession>
<evidence type="ECO:0000313" key="1">
    <source>
        <dbReference type="EMBL" id="PQJ84294.1"/>
    </source>
</evidence>
<dbReference type="RefSeq" id="WP_105055764.1">
    <property type="nucleotide sequence ID" value="NZ_CAWNRT010000002.1"/>
</dbReference>